<dbReference type="AlphaFoldDB" id="A0A2S5D2A4"/>
<comment type="caution">
    <text evidence="1">The sequence shown here is derived from an EMBL/GenBank/DDBJ whole genome shotgun (WGS) entry which is preliminary data.</text>
</comment>
<name>A0A2S5D2A4_LYSSH</name>
<organism evidence="1 2">
    <name type="scientific">Lysinibacillus sphaericus</name>
    <name type="common">Bacillus sphaericus</name>
    <dbReference type="NCBI Taxonomy" id="1421"/>
    <lineage>
        <taxon>Bacteria</taxon>
        <taxon>Bacillati</taxon>
        <taxon>Bacillota</taxon>
        <taxon>Bacilli</taxon>
        <taxon>Bacillales</taxon>
        <taxon>Bacillaceae</taxon>
        <taxon>Lysinibacillus</taxon>
    </lineage>
</organism>
<dbReference type="EMBL" id="PGLV01000001">
    <property type="protein sequence ID" value="POZ57194.1"/>
    <property type="molecule type" value="Genomic_DNA"/>
</dbReference>
<dbReference type="Proteomes" id="UP000237319">
    <property type="component" value="Unassembled WGS sequence"/>
</dbReference>
<reference evidence="1 2" key="1">
    <citation type="submission" date="2017-11" db="EMBL/GenBank/DDBJ databases">
        <title>Genome sequence of Lysinibacillus sphaericus, a lignin-degrading bacteria isolated from municipal solid waste soil.</title>
        <authorList>
            <person name="Persinoti G.F."/>
            <person name="Paixao D.A."/>
            <person name="Bugg T.D."/>
            <person name="Squina F.M."/>
        </authorList>
    </citation>
    <scope>NUCLEOTIDE SEQUENCE [LARGE SCALE GENOMIC DNA]</scope>
    <source>
        <strain evidence="1 2">A1</strain>
    </source>
</reference>
<evidence type="ECO:0000313" key="1">
    <source>
        <dbReference type="EMBL" id="POZ57194.1"/>
    </source>
</evidence>
<accession>A0A2S5D2A4</accession>
<protein>
    <recommendedName>
        <fullName evidence="3">DUF5659 domain-containing protein</fullName>
    </recommendedName>
</protein>
<keyword evidence="2" id="KW-1185">Reference proteome</keyword>
<evidence type="ECO:0000313" key="2">
    <source>
        <dbReference type="Proteomes" id="UP000237319"/>
    </source>
</evidence>
<evidence type="ECO:0008006" key="3">
    <source>
        <dbReference type="Google" id="ProtNLM"/>
    </source>
</evidence>
<gene>
    <name evidence="1" type="ORF">LYSIN_01978</name>
</gene>
<proteinExistence type="predicted"/>
<sequence length="57" mass="6532">MTKCIKVIRSLRVVNDLTAKGHRIIGVEPCRKSPRYTCFIFEDTPALQEALAQTFQH</sequence>
<dbReference type="RefSeq" id="WP_181020937.1">
    <property type="nucleotide sequence ID" value="NZ_PGLV01000001.1"/>
</dbReference>